<organism evidence="2 3">
    <name type="scientific">Armillaria luteobubalina</name>
    <dbReference type="NCBI Taxonomy" id="153913"/>
    <lineage>
        <taxon>Eukaryota</taxon>
        <taxon>Fungi</taxon>
        <taxon>Dikarya</taxon>
        <taxon>Basidiomycota</taxon>
        <taxon>Agaricomycotina</taxon>
        <taxon>Agaricomycetes</taxon>
        <taxon>Agaricomycetidae</taxon>
        <taxon>Agaricales</taxon>
        <taxon>Marasmiineae</taxon>
        <taxon>Physalacriaceae</taxon>
        <taxon>Armillaria</taxon>
    </lineage>
</organism>
<name>A0AA39UNZ1_9AGAR</name>
<dbReference type="EMBL" id="JAUEPU010000013">
    <property type="protein sequence ID" value="KAK0497187.1"/>
    <property type="molecule type" value="Genomic_DNA"/>
</dbReference>
<feature type="non-terminal residue" evidence="2">
    <location>
        <position position="559"/>
    </location>
</feature>
<comment type="caution">
    <text evidence="2">The sequence shown here is derived from an EMBL/GenBank/DDBJ whole genome shotgun (WGS) entry which is preliminary data.</text>
</comment>
<dbReference type="PROSITE" id="PS00109">
    <property type="entry name" value="PROTEIN_KINASE_TYR"/>
    <property type="match status" value="1"/>
</dbReference>
<proteinExistence type="predicted"/>
<dbReference type="Proteomes" id="UP001175228">
    <property type="component" value="Unassembled WGS sequence"/>
</dbReference>
<evidence type="ECO:0000259" key="1">
    <source>
        <dbReference type="Pfam" id="PF17667"/>
    </source>
</evidence>
<dbReference type="InterPro" id="IPR008266">
    <property type="entry name" value="Tyr_kinase_AS"/>
</dbReference>
<dbReference type="Pfam" id="PF17667">
    <property type="entry name" value="Pkinase_fungal"/>
    <property type="match status" value="2"/>
</dbReference>
<evidence type="ECO:0000313" key="3">
    <source>
        <dbReference type="Proteomes" id="UP001175228"/>
    </source>
</evidence>
<keyword evidence="3" id="KW-1185">Reference proteome</keyword>
<dbReference type="Gene3D" id="1.10.510.10">
    <property type="entry name" value="Transferase(Phosphotransferase) domain 1"/>
    <property type="match status" value="1"/>
</dbReference>
<dbReference type="InterPro" id="IPR011009">
    <property type="entry name" value="Kinase-like_dom_sf"/>
</dbReference>
<feature type="domain" description="Fungal-type protein kinase" evidence="1">
    <location>
        <begin position="6"/>
        <end position="193"/>
    </location>
</feature>
<accession>A0AA39UNZ1</accession>
<dbReference type="GO" id="GO:0004672">
    <property type="term" value="F:protein kinase activity"/>
    <property type="evidence" value="ECO:0007669"/>
    <property type="project" value="InterPro"/>
</dbReference>
<dbReference type="AlphaFoldDB" id="A0AA39UNZ1"/>
<evidence type="ECO:0000313" key="2">
    <source>
        <dbReference type="EMBL" id="KAK0497187.1"/>
    </source>
</evidence>
<dbReference type="InterPro" id="IPR040976">
    <property type="entry name" value="Pkinase_fungal"/>
</dbReference>
<sequence length="559" mass="63292">DRGNYHQVPWHKVLSVGEVEPFANDSKKERQIMTYAASHNLARPDRPGCLAVGVSPCSYQIVWSDPSGGYASEAVDWERKKGELLLSFVYSLYIPSASCTAVDPTITLVDPTTSSSPRWNILFKGNVYEECRISFVGEPHSRQTVIFRHDSDGSVLMIKDQYTDKRRRFKESDLYEKLDGVAGWVTVVDSGDVGVVVGSGKLAREKKRLIMNSGGEALSKAKSVKTFLMSMYDILEAHRYAVMKKQVMHRDISHRNILVNPFGITDTIPEGPIFVNAILNSQSKAQPTALICDLDNGCVYRGVENSAEIKEQLKSRTGTPMFIARAVEAGQLQSSIKFSPMPLISDATVAEKYSKSYQGEVMRTFRDEGETYHGSRMNMSKWMARHDEIQRKAWFYHQPRHDVESVGWCIIAFILRAQPKEPGDVEDSLEELHKSWEILSGPVRLGLFTWPRQQWERALHPKLGFLGDFLLRLGGQMEPEYGFLDPPPPEDHLHEAFQRLLLNQIHSMTEDIELNTDKLRTLPEVKRRDTRDTATPFGVSVGQGEFFHIVNGLILIYLL</sequence>
<dbReference type="SUPFAM" id="SSF56112">
    <property type="entry name" value="Protein kinase-like (PK-like)"/>
    <property type="match status" value="1"/>
</dbReference>
<feature type="domain" description="Fungal-type protein kinase" evidence="1">
    <location>
        <begin position="204"/>
        <end position="411"/>
    </location>
</feature>
<reference evidence="2" key="1">
    <citation type="submission" date="2023-06" db="EMBL/GenBank/DDBJ databases">
        <authorList>
            <consortium name="Lawrence Berkeley National Laboratory"/>
            <person name="Ahrendt S."/>
            <person name="Sahu N."/>
            <person name="Indic B."/>
            <person name="Wong-Bajracharya J."/>
            <person name="Merenyi Z."/>
            <person name="Ke H.-M."/>
            <person name="Monk M."/>
            <person name="Kocsube S."/>
            <person name="Drula E."/>
            <person name="Lipzen A."/>
            <person name="Balint B."/>
            <person name="Henrissat B."/>
            <person name="Andreopoulos B."/>
            <person name="Martin F.M."/>
            <person name="Harder C.B."/>
            <person name="Rigling D."/>
            <person name="Ford K.L."/>
            <person name="Foster G.D."/>
            <person name="Pangilinan J."/>
            <person name="Papanicolaou A."/>
            <person name="Barry K."/>
            <person name="LaButti K."/>
            <person name="Viragh M."/>
            <person name="Koriabine M."/>
            <person name="Yan M."/>
            <person name="Riley R."/>
            <person name="Champramary S."/>
            <person name="Plett K.L."/>
            <person name="Tsai I.J."/>
            <person name="Slot J."/>
            <person name="Sipos G."/>
            <person name="Plett J."/>
            <person name="Nagy L.G."/>
            <person name="Grigoriev I.V."/>
        </authorList>
    </citation>
    <scope>NUCLEOTIDE SEQUENCE</scope>
    <source>
        <strain evidence="2">HWK02</strain>
    </source>
</reference>
<gene>
    <name evidence="2" type="ORF">EDD18DRAFT_1072810</name>
</gene>
<protein>
    <recommendedName>
        <fullName evidence="1">Fungal-type protein kinase domain-containing protein</fullName>
    </recommendedName>
</protein>